<dbReference type="AlphaFoldDB" id="A0A396HPA2"/>
<dbReference type="Proteomes" id="UP000265566">
    <property type="component" value="Chromosome 5"/>
</dbReference>
<comment type="caution">
    <text evidence="1">The sequence shown here is derived from an EMBL/GenBank/DDBJ whole genome shotgun (WGS) entry which is preliminary data.</text>
</comment>
<evidence type="ECO:0000313" key="1">
    <source>
        <dbReference type="EMBL" id="RHN54398.1"/>
    </source>
</evidence>
<sequence>MLLQLSNVVIYNPIPSSLTTHPMQHFHLCSAYFILVLVFYHPTLCSI</sequence>
<dbReference type="Gramene" id="rna29427">
    <property type="protein sequence ID" value="RHN54398.1"/>
    <property type="gene ID" value="gene29427"/>
</dbReference>
<name>A0A396HPA2_MEDTR</name>
<proteinExistence type="predicted"/>
<protein>
    <submittedName>
        <fullName evidence="1">Uncharacterized protein</fullName>
    </submittedName>
</protein>
<organism evidence="1">
    <name type="scientific">Medicago truncatula</name>
    <name type="common">Barrel medic</name>
    <name type="synonym">Medicago tribuloides</name>
    <dbReference type="NCBI Taxonomy" id="3880"/>
    <lineage>
        <taxon>Eukaryota</taxon>
        <taxon>Viridiplantae</taxon>
        <taxon>Streptophyta</taxon>
        <taxon>Embryophyta</taxon>
        <taxon>Tracheophyta</taxon>
        <taxon>Spermatophyta</taxon>
        <taxon>Magnoliopsida</taxon>
        <taxon>eudicotyledons</taxon>
        <taxon>Gunneridae</taxon>
        <taxon>Pentapetalae</taxon>
        <taxon>rosids</taxon>
        <taxon>fabids</taxon>
        <taxon>Fabales</taxon>
        <taxon>Fabaceae</taxon>
        <taxon>Papilionoideae</taxon>
        <taxon>50 kb inversion clade</taxon>
        <taxon>NPAAA clade</taxon>
        <taxon>Hologalegina</taxon>
        <taxon>IRL clade</taxon>
        <taxon>Trifolieae</taxon>
        <taxon>Medicago</taxon>
    </lineage>
</organism>
<reference evidence="1" key="1">
    <citation type="journal article" date="2018" name="Nat. Plants">
        <title>Whole-genome landscape of Medicago truncatula symbiotic genes.</title>
        <authorList>
            <person name="Pecrix Y."/>
            <person name="Gamas P."/>
            <person name="Carrere S."/>
        </authorList>
    </citation>
    <scope>NUCLEOTIDE SEQUENCE</scope>
    <source>
        <tissue evidence="1">Leaves</tissue>
    </source>
</reference>
<accession>A0A396HPA2</accession>
<gene>
    <name evidence="1" type="ORF">MtrunA17_Chr5g0406321</name>
</gene>
<dbReference type="EMBL" id="PSQE01000005">
    <property type="protein sequence ID" value="RHN54398.1"/>
    <property type="molecule type" value="Genomic_DNA"/>
</dbReference>